<proteinExistence type="predicted"/>
<dbReference type="RefSeq" id="WP_200399960.1">
    <property type="nucleotide sequence ID" value="NZ_CP066831.1"/>
</dbReference>
<evidence type="ECO:0000259" key="1">
    <source>
        <dbReference type="Pfam" id="PF14472"/>
    </source>
</evidence>
<dbReference type="Pfam" id="PF14472">
    <property type="entry name" value="DUF4429"/>
    <property type="match status" value="1"/>
</dbReference>
<name>A0A7T7RFY4_9ACTN</name>
<sequence length="107" mass="11527">MATATVFPDRVVFKRSRLARLGGNRSGEVLLAAVVAVNVVEPTGWVNGYVHLQTAADAGPLRVVSKAQQQAVAGNPRTIMFSYGQRETFKEFTAAVQAAWEAQGPRL</sequence>
<organism evidence="2 3">
    <name type="scientific">Streptomyces liliifuscus</name>
    <dbReference type="NCBI Taxonomy" id="2797636"/>
    <lineage>
        <taxon>Bacteria</taxon>
        <taxon>Bacillati</taxon>
        <taxon>Actinomycetota</taxon>
        <taxon>Actinomycetes</taxon>
        <taxon>Kitasatosporales</taxon>
        <taxon>Streptomycetaceae</taxon>
        <taxon>Streptomyces</taxon>
    </lineage>
</organism>
<dbReference type="EMBL" id="CP066831">
    <property type="protein sequence ID" value="QQM45151.1"/>
    <property type="molecule type" value="Genomic_DNA"/>
</dbReference>
<gene>
    <name evidence="2" type="ORF">JEQ17_40970</name>
</gene>
<dbReference type="Proteomes" id="UP000595636">
    <property type="component" value="Chromosome"/>
</dbReference>
<dbReference type="KEGG" id="slf:JEQ17_40970"/>
<keyword evidence="3" id="KW-1185">Reference proteome</keyword>
<evidence type="ECO:0000313" key="3">
    <source>
        <dbReference type="Proteomes" id="UP000595636"/>
    </source>
</evidence>
<reference evidence="2 3" key="1">
    <citation type="submission" date="2020-12" db="EMBL/GenBank/DDBJ databases">
        <title>A novel species.</title>
        <authorList>
            <person name="Li K."/>
        </authorList>
    </citation>
    <scope>NUCLEOTIDE SEQUENCE [LARGE SCALE GENOMIC DNA]</scope>
    <source>
        <strain evidence="2 3">ZYC-3</strain>
    </source>
</reference>
<protein>
    <recommendedName>
        <fullName evidence="1">DUF4429 domain-containing protein</fullName>
    </recommendedName>
</protein>
<feature type="domain" description="DUF4429" evidence="1">
    <location>
        <begin position="22"/>
        <end position="96"/>
    </location>
</feature>
<evidence type="ECO:0000313" key="2">
    <source>
        <dbReference type="EMBL" id="QQM45151.1"/>
    </source>
</evidence>
<accession>A0A7T7RFY4</accession>
<dbReference type="AlphaFoldDB" id="A0A7T7RFY4"/>
<dbReference type="InterPro" id="IPR027860">
    <property type="entry name" value="DUF4429"/>
</dbReference>